<evidence type="ECO:0000313" key="2">
    <source>
        <dbReference type="EMBL" id="SFW26618.1"/>
    </source>
</evidence>
<feature type="coiled-coil region" evidence="1">
    <location>
        <begin position="140"/>
        <end position="174"/>
    </location>
</feature>
<dbReference type="OrthoDB" id="1325080at2"/>
<dbReference type="Proteomes" id="UP001326715">
    <property type="component" value="Chromosome"/>
</dbReference>
<sequence length="305" mass="33308">MKTKLFYIPCLMALFSCGGNEQPAKIKTDADSIHQIAGIARIEPEKGLLYVYADASGCITAINALENQLVTQGTTLLTLESATDQALLEVEESKIHTQGSAVTSAEKHAGSVLSELNKARADLVLNEQLYAAKGIAEQTLKDSQAKVEKLSIDYEKLRSDIQQEKGKLQEINANIRYRKSILSDKVIKAAFDGKVLQWDVHKGDFITQGQKLGQFAPGGPLIACTEVDELFADQVHEGMKAAVFSQSSGAKMAEGTVIYVAGFLKKKSLFSDENTVEDRRVKEVKIRLSAPVGINNRVDCAIYLK</sequence>
<reference evidence="3 5" key="2">
    <citation type="submission" date="2023-11" db="EMBL/GenBank/DDBJ databases">
        <title>MicrobeMod: A computational toolkit for identifying prokaryotic methylation and restriction-modification with nanopore sequencing.</title>
        <authorList>
            <person name="Crits-Christoph A."/>
            <person name="Kang S.C."/>
            <person name="Lee H."/>
            <person name="Ostrov N."/>
        </authorList>
    </citation>
    <scope>NUCLEOTIDE SEQUENCE [LARGE SCALE GENOMIC DNA]</scope>
    <source>
        <strain evidence="3 5">ATCC 23090</strain>
    </source>
</reference>
<dbReference type="PANTHER" id="PTHR30469">
    <property type="entry name" value="MULTIDRUG RESISTANCE PROTEIN MDTA"/>
    <property type="match status" value="1"/>
</dbReference>
<dbReference type="EMBL" id="FPIZ01000002">
    <property type="protein sequence ID" value="SFW26618.1"/>
    <property type="molecule type" value="Genomic_DNA"/>
</dbReference>
<evidence type="ECO:0000256" key="1">
    <source>
        <dbReference type="SAM" id="Coils"/>
    </source>
</evidence>
<keyword evidence="5" id="KW-1185">Reference proteome</keyword>
<evidence type="ECO:0000313" key="3">
    <source>
        <dbReference type="EMBL" id="WQG91387.1"/>
    </source>
</evidence>
<dbReference type="EMBL" id="CP140154">
    <property type="protein sequence ID" value="WQG91387.1"/>
    <property type="molecule type" value="Genomic_DNA"/>
</dbReference>
<dbReference type="PANTHER" id="PTHR30469:SF11">
    <property type="entry name" value="BLL4320 PROTEIN"/>
    <property type="match status" value="1"/>
</dbReference>
<gene>
    <name evidence="2" type="ORF">SAMN05661012_00889</name>
    <name evidence="3" type="ORF">SR876_07740</name>
</gene>
<dbReference type="RefSeq" id="WP_072357384.1">
    <property type="nucleotide sequence ID" value="NZ_CP139972.1"/>
</dbReference>
<name>A0A1K1MTW0_9BACT</name>
<dbReference type="GO" id="GO:1990281">
    <property type="term" value="C:efflux pump complex"/>
    <property type="evidence" value="ECO:0007669"/>
    <property type="project" value="TreeGrafter"/>
</dbReference>
<dbReference type="GO" id="GO:0015562">
    <property type="term" value="F:efflux transmembrane transporter activity"/>
    <property type="evidence" value="ECO:0007669"/>
    <property type="project" value="TreeGrafter"/>
</dbReference>
<keyword evidence="1" id="KW-0175">Coiled coil</keyword>
<dbReference type="Proteomes" id="UP000183788">
    <property type="component" value="Unassembled WGS sequence"/>
</dbReference>
<evidence type="ECO:0000313" key="5">
    <source>
        <dbReference type="Proteomes" id="UP001326715"/>
    </source>
</evidence>
<proteinExistence type="predicted"/>
<protein>
    <submittedName>
        <fullName evidence="3">Efflux RND transporter periplasmic adaptor subunit</fullName>
    </submittedName>
    <submittedName>
        <fullName evidence="2">HlyD family secretion protein</fullName>
    </submittedName>
</protein>
<dbReference type="Gene3D" id="1.10.287.470">
    <property type="entry name" value="Helix hairpin bin"/>
    <property type="match status" value="1"/>
</dbReference>
<dbReference type="SUPFAM" id="SSF111369">
    <property type="entry name" value="HlyD-like secretion proteins"/>
    <property type="match status" value="1"/>
</dbReference>
<dbReference type="STRING" id="1004.SAMN05661012_00889"/>
<reference evidence="2 4" key="1">
    <citation type="submission" date="2016-11" db="EMBL/GenBank/DDBJ databases">
        <authorList>
            <person name="Jaros S."/>
            <person name="Januszkiewicz K."/>
            <person name="Wedrychowicz H."/>
        </authorList>
    </citation>
    <scope>NUCLEOTIDE SEQUENCE [LARGE SCALE GENOMIC DNA]</scope>
    <source>
        <strain evidence="2 4">DSM 784</strain>
    </source>
</reference>
<dbReference type="Gene3D" id="2.40.50.100">
    <property type="match status" value="1"/>
</dbReference>
<organism evidence="2 4">
    <name type="scientific">Chitinophaga sancti</name>
    <dbReference type="NCBI Taxonomy" id="1004"/>
    <lineage>
        <taxon>Bacteria</taxon>
        <taxon>Pseudomonadati</taxon>
        <taxon>Bacteroidota</taxon>
        <taxon>Chitinophagia</taxon>
        <taxon>Chitinophagales</taxon>
        <taxon>Chitinophagaceae</taxon>
        <taxon>Chitinophaga</taxon>
    </lineage>
</organism>
<evidence type="ECO:0000313" key="4">
    <source>
        <dbReference type="Proteomes" id="UP000183788"/>
    </source>
</evidence>
<accession>A0A1K1MTW0</accession>
<dbReference type="PROSITE" id="PS51257">
    <property type="entry name" value="PROKAR_LIPOPROTEIN"/>
    <property type="match status" value="1"/>
</dbReference>
<dbReference type="AlphaFoldDB" id="A0A1K1MTW0"/>